<sequence>MSLQNRQSLIRLPTDTELMPPPLTKRIKRPPKVLDEDTYTEALSEIIARDFFPGLLEAKTQQEYLDALESQDSEWIANAGRKLTEVMTPGMRRRGRRGVSMTQPGVIDTPRGYGGDTPSSTISDESSASTSTKADKPKVDTNLSLDNFQSKYTSEDNESFNQLLDKQNEKRAQCYSWMWSGNRIPGYRLLKQREREEKMLKATADQEREDGGSKQLAIEGPDERKAMPNTWRSKPDNELMFAPDGIEDNFETVQQKAESQSRAPPKAVVYENTRLPPAPVENPSVPPSPSFSAVRDAIAGRPRPTASEPGFTGGETPRVNGYSFVDDAPSPSPSELGAPPLTWGTLEGSHHLLGNGNATPNPFMIKEASKRERLHHKMVDRVAKNNRAASRLGVTGKAGTESLSSTPIPKFASSPRIGGNLTPAAQRLWGRVGSSSGNRLGGAFDEGRTTLGKARESSLRHRWTPTPRVQRSGGE</sequence>
<evidence type="ECO:0000256" key="1">
    <source>
        <dbReference type="ARBA" id="ARBA00004123"/>
    </source>
</evidence>
<comment type="subcellular location">
    <subcellularLocation>
        <location evidence="1">Nucleus</location>
    </subcellularLocation>
</comment>
<evidence type="ECO:0000313" key="5">
    <source>
        <dbReference type="EMBL" id="KAH0536213.1"/>
    </source>
</evidence>
<feature type="compositionally biased region" description="Pro residues" evidence="4">
    <location>
        <begin position="276"/>
        <end position="289"/>
    </location>
</feature>
<evidence type="ECO:0000256" key="2">
    <source>
        <dbReference type="ARBA" id="ARBA00009072"/>
    </source>
</evidence>
<evidence type="ECO:0000313" key="6">
    <source>
        <dbReference type="Proteomes" id="UP000698800"/>
    </source>
</evidence>
<proteinExistence type="inferred from homology"/>
<comment type="caution">
    <text evidence="5">The sequence shown here is derived from an EMBL/GenBank/DDBJ whole genome shotgun (WGS) entry which is preliminary data.</text>
</comment>
<reference evidence="5" key="1">
    <citation type="submission" date="2021-03" db="EMBL/GenBank/DDBJ databases">
        <title>Comparative genomics and phylogenomic investigation of the class Geoglossomycetes provide insights into ecological specialization and systematics.</title>
        <authorList>
            <person name="Melie T."/>
            <person name="Pirro S."/>
            <person name="Miller A.N."/>
            <person name="Quandt A."/>
        </authorList>
    </citation>
    <scope>NUCLEOTIDE SEQUENCE</scope>
    <source>
        <strain evidence="5">GBOQ0MN5Z8</strain>
    </source>
</reference>
<dbReference type="EMBL" id="JAGHQL010000225">
    <property type="protein sequence ID" value="KAH0536213.1"/>
    <property type="molecule type" value="Genomic_DNA"/>
</dbReference>
<dbReference type="Pfam" id="PF09751">
    <property type="entry name" value="Es2"/>
    <property type="match status" value="1"/>
</dbReference>
<organism evidence="5 6">
    <name type="scientific">Glutinoglossum americanum</name>
    <dbReference type="NCBI Taxonomy" id="1670608"/>
    <lineage>
        <taxon>Eukaryota</taxon>
        <taxon>Fungi</taxon>
        <taxon>Dikarya</taxon>
        <taxon>Ascomycota</taxon>
        <taxon>Pezizomycotina</taxon>
        <taxon>Geoglossomycetes</taxon>
        <taxon>Geoglossales</taxon>
        <taxon>Geoglossaceae</taxon>
        <taxon>Glutinoglossum</taxon>
    </lineage>
</organism>
<feature type="region of interest" description="Disordered" evidence="4">
    <location>
        <begin position="275"/>
        <end position="294"/>
    </location>
</feature>
<dbReference type="PANTHER" id="PTHR12940:SF0">
    <property type="entry name" value="SPLICING FACTOR ESS-2 HOMOLOG"/>
    <property type="match status" value="1"/>
</dbReference>
<dbReference type="PANTHER" id="PTHR12940">
    <property type="entry name" value="ES-2 PROTEIN - RELATED"/>
    <property type="match status" value="1"/>
</dbReference>
<dbReference type="GO" id="GO:0071013">
    <property type="term" value="C:catalytic step 2 spliceosome"/>
    <property type="evidence" value="ECO:0007669"/>
    <property type="project" value="TreeGrafter"/>
</dbReference>
<feature type="region of interest" description="Disordered" evidence="4">
    <location>
        <begin position="300"/>
        <end position="338"/>
    </location>
</feature>
<feature type="region of interest" description="Disordered" evidence="4">
    <location>
        <begin position="386"/>
        <end position="475"/>
    </location>
</feature>
<dbReference type="AlphaFoldDB" id="A0A9P8L0J1"/>
<keyword evidence="6" id="KW-1185">Reference proteome</keyword>
<accession>A0A9P8L0J1</accession>
<protein>
    <submittedName>
        <fullName evidence="5">Uncharacterized protein</fullName>
    </submittedName>
</protein>
<feature type="compositionally biased region" description="Low complexity" evidence="4">
    <location>
        <begin position="117"/>
        <end position="132"/>
    </location>
</feature>
<feature type="compositionally biased region" description="Basic and acidic residues" evidence="4">
    <location>
        <begin position="445"/>
        <end position="459"/>
    </location>
</feature>
<evidence type="ECO:0000256" key="4">
    <source>
        <dbReference type="SAM" id="MobiDB-lite"/>
    </source>
</evidence>
<gene>
    <name evidence="5" type="ORF">FGG08_006895</name>
</gene>
<keyword evidence="3" id="KW-0539">Nucleus</keyword>
<feature type="region of interest" description="Disordered" evidence="4">
    <location>
        <begin position="91"/>
        <end position="142"/>
    </location>
</feature>
<name>A0A9P8L0J1_9PEZI</name>
<dbReference type="Proteomes" id="UP000698800">
    <property type="component" value="Unassembled WGS sequence"/>
</dbReference>
<evidence type="ECO:0000256" key="3">
    <source>
        <dbReference type="ARBA" id="ARBA00023242"/>
    </source>
</evidence>
<comment type="similarity">
    <text evidence="2">Belongs to the ESS2 family.</text>
</comment>
<dbReference type="InterPro" id="IPR019148">
    <property type="entry name" value="Nuclear_protein_DGCR14_ESS-2"/>
</dbReference>
<dbReference type="OrthoDB" id="19679at2759"/>